<evidence type="ECO:0000313" key="3">
    <source>
        <dbReference type="Proteomes" id="UP000176294"/>
    </source>
</evidence>
<reference evidence="2 3" key="1">
    <citation type="submission" date="2016-08" db="EMBL/GenBank/DDBJ databases">
        <title>Hymenobacter coccineus sp. nov., Hymenobacter lapidarius sp. nov. and Hymenobacter glacialis sp. nov., isolated from Antarctic soil.</title>
        <authorList>
            <person name="Sedlacek I."/>
            <person name="Kralova S."/>
            <person name="Kyrova K."/>
            <person name="Maslanova I."/>
            <person name="Stankova E."/>
            <person name="Vrbovska V."/>
            <person name="Nemec M."/>
            <person name="Bartak M."/>
            <person name="Svec P."/>
            <person name="Busse H.-J."/>
            <person name="Pantucek R."/>
        </authorList>
    </citation>
    <scope>NUCLEOTIDE SEQUENCE [LARGE SCALE GENOMIC DNA]</scope>
    <source>
        <strain evidence="2 3">CCM 8643</strain>
    </source>
</reference>
<gene>
    <name evidence="2" type="ORF">BEN47_00055</name>
</gene>
<dbReference type="Pfam" id="PF18962">
    <property type="entry name" value="Por_Secre_tail"/>
    <property type="match status" value="1"/>
</dbReference>
<dbReference type="InterPro" id="IPR026444">
    <property type="entry name" value="Secre_tail"/>
</dbReference>
<dbReference type="EMBL" id="MDZB01000074">
    <property type="protein sequence ID" value="OGX87608.1"/>
    <property type="molecule type" value="Genomic_DNA"/>
</dbReference>
<keyword evidence="3" id="KW-1185">Reference proteome</keyword>
<dbReference type="NCBIfam" id="TIGR04183">
    <property type="entry name" value="Por_Secre_tail"/>
    <property type="match status" value="1"/>
</dbReference>
<evidence type="ECO:0000259" key="1">
    <source>
        <dbReference type="Pfam" id="PF18962"/>
    </source>
</evidence>
<name>A0A1G1T9Q7_9BACT</name>
<accession>A0A1G1T9Q7</accession>
<protein>
    <recommendedName>
        <fullName evidence="1">Secretion system C-terminal sorting domain-containing protein</fullName>
    </recommendedName>
</protein>
<dbReference type="OrthoDB" id="9805017at2"/>
<dbReference type="RefSeq" id="WP_070725519.1">
    <property type="nucleotide sequence ID" value="NZ_MDZB01000074.1"/>
</dbReference>
<comment type="caution">
    <text evidence="2">The sequence shown here is derived from an EMBL/GenBank/DDBJ whole genome shotgun (WGS) entry which is preliminary data.</text>
</comment>
<sequence length="113" mass="11961">MASVVVDPDQWLLDLPAAAPTRDNTLLATRPNAALPALGLYPNPCHHELNLVGLAAAPAAAQVRDATGRLVLRQSVSASQPQLDTRALRPGLYYLLLTSAQGQPAGRGQFVKE</sequence>
<dbReference type="STRING" id="1908237.BEN47_00055"/>
<organism evidence="2 3">
    <name type="scientific">Hymenobacter lapidarius</name>
    <dbReference type="NCBI Taxonomy" id="1908237"/>
    <lineage>
        <taxon>Bacteria</taxon>
        <taxon>Pseudomonadati</taxon>
        <taxon>Bacteroidota</taxon>
        <taxon>Cytophagia</taxon>
        <taxon>Cytophagales</taxon>
        <taxon>Hymenobacteraceae</taxon>
        <taxon>Hymenobacter</taxon>
    </lineage>
</organism>
<dbReference type="AlphaFoldDB" id="A0A1G1T9Q7"/>
<proteinExistence type="predicted"/>
<evidence type="ECO:0000313" key="2">
    <source>
        <dbReference type="EMBL" id="OGX87608.1"/>
    </source>
</evidence>
<feature type="domain" description="Secretion system C-terminal sorting" evidence="1">
    <location>
        <begin position="40"/>
        <end position="102"/>
    </location>
</feature>
<dbReference type="Proteomes" id="UP000176294">
    <property type="component" value="Unassembled WGS sequence"/>
</dbReference>